<feature type="domain" description="RGS" evidence="5">
    <location>
        <begin position="419"/>
        <end position="558"/>
    </location>
</feature>
<feature type="region of interest" description="Disordered" evidence="3">
    <location>
        <begin position="765"/>
        <end position="784"/>
    </location>
</feature>
<dbReference type="SMART" id="SM00312">
    <property type="entry name" value="PX"/>
    <property type="match status" value="1"/>
</dbReference>
<dbReference type="Proteomes" id="UP000799771">
    <property type="component" value="Unassembled WGS sequence"/>
</dbReference>
<feature type="transmembrane region" description="Helical" evidence="4">
    <location>
        <begin position="98"/>
        <end position="117"/>
    </location>
</feature>
<dbReference type="PROSITE" id="PS50132">
    <property type="entry name" value="RGS"/>
    <property type="match status" value="1"/>
</dbReference>
<dbReference type="OrthoDB" id="120967at2759"/>
<dbReference type="InterPro" id="IPR036871">
    <property type="entry name" value="PX_dom_sf"/>
</dbReference>
<keyword evidence="4" id="KW-0472">Membrane</keyword>
<dbReference type="Pfam" id="PF00615">
    <property type="entry name" value="RGS"/>
    <property type="match status" value="1"/>
</dbReference>
<name>A0A6A6ALC9_9PLEO</name>
<dbReference type="InterPro" id="IPR044926">
    <property type="entry name" value="RGS_subdomain_2"/>
</dbReference>
<proteinExistence type="inferred from homology"/>
<evidence type="ECO:0000259" key="6">
    <source>
        <dbReference type="PROSITE" id="PS50195"/>
    </source>
</evidence>
<feature type="domain" description="PXA" evidence="7">
    <location>
        <begin position="102"/>
        <end position="291"/>
    </location>
</feature>
<keyword evidence="2" id="KW-0175">Coiled coil</keyword>
<dbReference type="GO" id="GO:0035091">
    <property type="term" value="F:phosphatidylinositol binding"/>
    <property type="evidence" value="ECO:0007669"/>
    <property type="project" value="InterPro"/>
</dbReference>
<feature type="domain" description="PX" evidence="6">
    <location>
        <begin position="865"/>
        <end position="983"/>
    </location>
</feature>
<evidence type="ECO:0000259" key="7">
    <source>
        <dbReference type="PROSITE" id="PS51207"/>
    </source>
</evidence>
<dbReference type="InterPro" id="IPR013937">
    <property type="entry name" value="Sorting_nexin_C"/>
</dbReference>
<feature type="coiled-coil region" evidence="2">
    <location>
        <begin position="829"/>
        <end position="856"/>
    </location>
</feature>
<dbReference type="PROSITE" id="PS51207">
    <property type="entry name" value="PXA"/>
    <property type="match status" value="1"/>
</dbReference>
<dbReference type="Gene3D" id="1.10.167.10">
    <property type="entry name" value="Regulator of G-protein Signalling 4, domain 2"/>
    <property type="match status" value="1"/>
</dbReference>
<gene>
    <name evidence="8" type="ORF">P153DRAFT_429926</name>
</gene>
<dbReference type="InterPro" id="IPR001683">
    <property type="entry name" value="PX_dom"/>
</dbReference>
<organism evidence="8 9">
    <name type="scientific">Dothidotthia symphoricarpi CBS 119687</name>
    <dbReference type="NCBI Taxonomy" id="1392245"/>
    <lineage>
        <taxon>Eukaryota</taxon>
        <taxon>Fungi</taxon>
        <taxon>Dikarya</taxon>
        <taxon>Ascomycota</taxon>
        <taxon>Pezizomycotina</taxon>
        <taxon>Dothideomycetes</taxon>
        <taxon>Pleosporomycetidae</taxon>
        <taxon>Pleosporales</taxon>
        <taxon>Dothidotthiaceae</taxon>
        <taxon>Dothidotthia</taxon>
    </lineage>
</organism>
<dbReference type="AlphaFoldDB" id="A0A6A6ALC9"/>
<evidence type="ECO:0000313" key="8">
    <source>
        <dbReference type="EMBL" id="KAF2131687.1"/>
    </source>
</evidence>
<feature type="compositionally biased region" description="Polar residues" evidence="3">
    <location>
        <begin position="655"/>
        <end position="664"/>
    </location>
</feature>
<dbReference type="PROSITE" id="PS50195">
    <property type="entry name" value="PX"/>
    <property type="match status" value="1"/>
</dbReference>
<dbReference type="InterPro" id="IPR003114">
    <property type="entry name" value="Phox_assoc"/>
</dbReference>
<reference evidence="8" key="1">
    <citation type="journal article" date="2020" name="Stud. Mycol.">
        <title>101 Dothideomycetes genomes: a test case for predicting lifestyles and emergence of pathogens.</title>
        <authorList>
            <person name="Haridas S."/>
            <person name="Albert R."/>
            <person name="Binder M."/>
            <person name="Bloem J."/>
            <person name="Labutti K."/>
            <person name="Salamov A."/>
            <person name="Andreopoulos B."/>
            <person name="Baker S."/>
            <person name="Barry K."/>
            <person name="Bills G."/>
            <person name="Bluhm B."/>
            <person name="Cannon C."/>
            <person name="Castanera R."/>
            <person name="Culley D."/>
            <person name="Daum C."/>
            <person name="Ezra D."/>
            <person name="Gonzalez J."/>
            <person name="Henrissat B."/>
            <person name="Kuo A."/>
            <person name="Liang C."/>
            <person name="Lipzen A."/>
            <person name="Lutzoni F."/>
            <person name="Magnuson J."/>
            <person name="Mondo S."/>
            <person name="Nolan M."/>
            <person name="Ohm R."/>
            <person name="Pangilinan J."/>
            <person name="Park H.-J."/>
            <person name="Ramirez L."/>
            <person name="Alfaro M."/>
            <person name="Sun H."/>
            <person name="Tritt A."/>
            <person name="Yoshinaga Y."/>
            <person name="Zwiers L.-H."/>
            <person name="Turgeon B."/>
            <person name="Goodwin S."/>
            <person name="Spatafora J."/>
            <person name="Crous P."/>
            <person name="Grigoriev I."/>
        </authorList>
    </citation>
    <scope>NUCLEOTIDE SEQUENCE</scope>
    <source>
        <strain evidence="8">CBS 119687</strain>
    </source>
</reference>
<dbReference type="Gene3D" id="3.30.1520.10">
    <property type="entry name" value="Phox-like domain"/>
    <property type="match status" value="1"/>
</dbReference>
<evidence type="ECO:0000256" key="2">
    <source>
        <dbReference type="SAM" id="Coils"/>
    </source>
</evidence>
<dbReference type="InterPro" id="IPR016137">
    <property type="entry name" value="RGS"/>
</dbReference>
<dbReference type="Pfam" id="PF02194">
    <property type="entry name" value="PXA"/>
    <property type="match status" value="1"/>
</dbReference>
<keyword evidence="4" id="KW-1133">Transmembrane helix</keyword>
<dbReference type="CDD" id="cd06876">
    <property type="entry name" value="PX_MDM1p"/>
    <property type="match status" value="1"/>
</dbReference>
<dbReference type="SMART" id="SM00315">
    <property type="entry name" value="RGS"/>
    <property type="match status" value="1"/>
</dbReference>
<dbReference type="PANTHER" id="PTHR22775">
    <property type="entry name" value="SORTING NEXIN"/>
    <property type="match status" value="1"/>
</dbReference>
<dbReference type="InterPro" id="IPR036305">
    <property type="entry name" value="RGS_sf"/>
</dbReference>
<dbReference type="SUPFAM" id="SSF64268">
    <property type="entry name" value="PX domain"/>
    <property type="match status" value="1"/>
</dbReference>
<evidence type="ECO:0000313" key="9">
    <source>
        <dbReference type="Proteomes" id="UP000799771"/>
    </source>
</evidence>
<comment type="similarity">
    <text evidence="1">Belongs to the sorting nexin family.</text>
</comment>
<dbReference type="SMART" id="SM00313">
    <property type="entry name" value="PXA"/>
    <property type="match status" value="1"/>
</dbReference>
<dbReference type="EMBL" id="ML977502">
    <property type="protein sequence ID" value="KAF2131687.1"/>
    <property type="molecule type" value="Genomic_DNA"/>
</dbReference>
<evidence type="ECO:0000256" key="1">
    <source>
        <dbReference type="ARBA" id="ARBA00010883"/>
    </source>
</evidence>
<dbReference type="SUPFAM" id="SSF48097">
    <property type="entry name" value="Regulator of G-protein signaling, RGS"/>
    <property type="match status" value="1"/>
</dbReference>
<dbReference type="Pfam" id="PF08628">
    <property type="entry name" value="Nexin_C"/>
    <property type="match status" value="1"/>
</dbReference>
<dbReference type="RefSeq" id="XP_033526074.1">
    <property type="nucleotide sequence ID" value="XM_033672806.1"/>
</dbReference>
<evidence type="ECO:0000256" key="4">
    <source>
        <dbReference type="SAM" id="Phobius"/>
    </source>
</evidence>
<evidence type="ECO:0000259" key="5">
    <source>
        <dbReference type="PROSITE" id="PS50132"/>
    </source>
</evidence>
<keyword evidence="4" id="KW-0812">Transmembrane</keyword>
<protein>
    <submittedName>
        <fullName evidence="8">Intermediate filament protein-like protein</fullName>
    </submittedName>
</protein>
<feature type="transmembrane region" description="Helical" evidence="4">
    <location>
        <begin position="7"/>
        <end position="24"/>
    </location>
</feature>
<sequence length="1222" mass="137045">MAKRREICLAAVAVFIAWGYLTHWQPKLHYLPHALVAGVLAALAGLAWLTLTTAWRKELREGGEVDYGPRHVAFLAPEKWRAEREALTKRNMYMMEPLYPASFIVSDSLDVLVGLVLRDFVKSWYGSISKSPTFVNEVDRTVRAALGEIRDRILAVDMVETVVARMIPLITDHLRASYEAERVVRGRKLSRNVTESEELDLAIAAKYKEGRLHPAASLAYSNTTSIQQQHLRSVVARLLPKIMPSNMTTSPAVNILIKEMVACAVLSPVMHMFADPDTWNQLMEGYGRTLLQERKTVRKLRAALDEHAPASPRTPKDFQFPKLAPGDNERKFEKFIRAIRQTNTLADARRFRSEISSQLRKDSVVEGQDPAYLRRLETARQILDSKVTNLSAGGSVRAKVAAQERPTHKRTASRLENASLREVLYNASGLSCFMEFMDQANLMRLVQFWIVVDGFRNPLEVDTDEPSEHVGSLPAWSDSDRADIAQINDTYLSKPELKILPEAREAVAQFLKSGRAATLQQYHSARRAILQAQTAAYDQLQEPHFRRFKRSNLYYKWLAMDEAANSERSTVKTSTVARTLDNPALAAPMMARTQSGQLSSSQRGDLRRAVASSSDIKSQARIRDFEPPSRRSLDVQTPTAPRASLFDDDYDNDPLAQSTASLDSDSGHVRPNGNDSQIVDAMQAALNDILDEPEGSLFYEPGLHSSRDNDSMRGSMDLPRALSPNPLLQQGRERPSIASLGLVGAPRTRGVFNDDLFGDEQKFLEDEIDDPEPSSKTGDDEIHEAAPGDLGLAEAIDALTADIERLVSQESIVDSLTSKAELTNNAAELRILRKSKASLQREIQRKELQRQQYIIQESDNSLYGRATVFIQSIMVGTEEDGKEYAMYVIEVRRRAGDQMPAATWVISRRYSEFHDLSKRLRAKFPQVRNLEFPRRQMVLKLQKDFLHKRRLGLEKYLRELLLIPSVCRSLELRAFLSQATINPTDATSSQNPNPDDFVTRIYNSVADGMEEFLGNIPVLDQLSVAGQNLISAATTQLANTNQSSNGTSIIPSTDAEAEAELLAFENKELEPFVKPICDLFLETFELNRENNWLRGRAVVVVLHQLLGGTIERKIRESFNSFLSEDNVARYVDALKDSMWPNGRMKAGVERTSQDKVRSRKEAAAVLEVLVPELASSVVGRGNAQMAARRLEGCLNNARLNTHLAFTLMDEMVQVLFPDVGVK</sequence>
<feature type="region of interest" description="Disordered" evidence="3">
    <location>
        <begin position="582"/>
        <end position="675"/>
    </location>
</feature>
<evidence type="ECO:0000256" key="3">
    <source>
        <dbReference type="SAM" id="MobiDB-lite"/>
    </source>
</evidence>
<feature type="compositionally biased region" description="Polar residues" evidence="3">
    <location>
        <begin position="592"/>
        <end position="603"/>
    </location>
</feature>
<dbReference type="Pfam" id="PF00787">
    <property type="entry name" value="PX"/>
    <property type="match status" value="1"/>
</dbReference>
<accession>A0A6A6ALC9</accession>
<dbReference type="GeneID" id="54413238"/>
<dbReference type="PANTHER" id="PTHR22775:SF3">
    <property type="entry name" value="SORTING NEXIN-13"/>
    <property type="match status" value="1"/>
</dbReference>
<feature type="transmembrane region" description="Helical" evidence="4">
    <location>
        <begin position="30"/>
        <end position="51"/>
    </location>
</feature>
<keyword evidence="9" id="KW-1185">Reference proteome</keyword>
<feature type="compositionally biased region" description="Basic and acidic residues" evidence="3">
    <location>
        <begin position="621"/>
        <end position="633"/>
    </location>
</feature>